<evidence type="ECO:0000313" key="1">
    <source>
        <dbReference type="EMBL" id="MCO5975375.1"/>
    </source>
</evidence>
<evidence type="ECO:0000313" key="2">
    <source>
        <dbReference type="Proteomes" id="UP001204851"/>
    </source>
</evidence>
<name>A0ABT1BGM3_9BURK</name>
<protein>
    <recommendedName>
        <fullName evidence="3">DUF3563 domain-containing protein</fullName>
    </recommendedName>
</protein>
<proteinExistence type="predicted"/>
<dbReference type="RefSeq" id="WP_252767820.1">
    <property type="nucleotide sequence ID" value="NZ_JAMXMC010000001.1"/>
</dbReference>
<organism evidence="1 2">
    <name type="scientific">Ideonella oryzae</name>
    <dbReference type="NCBI Taxonomy" id="2937441"/>
    <lineage>
        <taxon>Bacteria</taxon>
        <taxon>Pseudomonadati</taxon>
        <taxon>Pseudomonadota</taxon>
        <taxon>Betaproteobacteria</taxon>
        <taxon>Burkholderiales</taxon>
        <taxon>Sphaerotilaceae</taxon>
        <taxon>Ideonella</taxon>
    </lineage>
</organism>
<comment type="caution">
    <text evidence="1">The sequence shown here is derived from an EMBL/GenBank/DDBJ whole genome shotgun (WGS) entry which is preliminary data.</text>
</comment>
<evidence type="ECO:0008006" key="3">
    <source>
        <dbReference type="Google" id="ProtNLM"/>
    </source>
</evidence>
<keyword evidence="2" id="KW-1185">Reference proteome</keyword>
<dbReference type="EMBL" id="JAMXMC010000001">
    <property type="protein sequence ID" value="MCO5975375.1"/>
    <property type="molecule type" value="Genomic_DNA"/>
</dbReference>
<dbReference type="InterPro" id="IPR021946">
    <property type="entry name" value="DUF3563"/>
</dbReference>
<accession>A0ABT1BGM3</accession>
<dbReference type="Proteomes" id="UP001204851">
    <property type="component" value="Unassembled WGS sequence"/>
</dbReference>
<dbReference type="Pfam" id="PF12086">
    <property type="entry name" value="DUF3563"/>
    <property type="match status" value="1"/>
</dbReference>
<sequence>MRSVLTLLKDLFHTLPSSLEDSRAAYLAEAAHLGDAERRRCEIEHRQRTLLMLAPQLTPFIR</sequence>
<reference evidence="1 2" key="1">
    <citation type="submission" date="2022-06" db="EMBL/GenBank/DDBJ databases">
        <title>Ideonella sp. NS12-5 Genome sequencing and assembly.</title>
        <authorList>
            <person name="Jung Y."/>
        </authorList>
    </citation>
    <scope>NUCLEOTIDE SEQUENCE [LARGE SCALE GENOMIC DNA]</scope>
    <source>
        <strain evidence="1 2">NS12-5</strain>
    </source>
</reference>
<gene>
    <name evidence="1" type="ORF">M0L44_01380</name>
</gene>